<dbReference type="Proteomes" id="UP000010988">
    <property type="component" value="Unassembled WGS sequence"/>
</dbReference>
<comment type="caution">
    <text evidence="2">The sequence shown here is derived from an EMBL/GenBank/DDBJ whole genome shotgun (WGS) entry which is preliminary data.</text>
</comment>
<sequence length="533" mass="59855">MPTAFATHTANLKALMASSRFEIPRFQRNYSWRVDHELDDFWNDLATNSKSESYFMGIMIVTENTEDAVLSIVDGQQRTISLSLLANAIRILALDAGKTLIARSMRDGVLYGPDYENDTYVPRLQLSADRDSEVFRRLIDSDEPESLNLDGTVWEAQMFLVAKLRADVQQASPRRLGEWASFLTEKIFLSVFVNQDVGSAYKVYEVVNARGKSLTPSEMIKAYIIGSVSSSKARDQVYARWAKLEDRFERADAVGQFTQFIRHALTLRHGYVIPRDLYQLVTKKYQDDEVTELLSFLESNLDLYMSLVEPAGTSDDLPSDFAKTATVIDLLGLSTVRPIFMAAAGLREANLVMAKLVGLIVPRIVVGTFGTGAIEARFAAAASLIYRTQDWQAALSELEPLRPDQDDFEEKVANRRLNRAILCVIRFSVIQSSVLPEIEGYLHYIRQNRLSDWPGFSDEDFDSIGRTVGNSILLETESRPYGTTSPYLVAEKFGPVIVEGEAVSSEELQVWDAEIARAKGSQIAQRAGEIWFE</sequence>
<dbReference type="InterPro" id="IPR004919">
    <property type="entry name" value="GmrSD_N"/>
</dbReference>
<dbReference type="AlphaFoldDB" id="L7KPE3"/>
<proteinExistence type="predicted"/>
<dbReference type="eggNOG" id="COG1479">
    <property type="taxonomic scope" value="Bacteria"/>
</dbReference>
<feature type="domain" description="GmrSD restriction endonucleases N-terminal" evidence="1">
    <location>
        <begin position="17"/>
        <end position="224"/>
    </location>
</feature>
<dbReference type="PANTHER" id="PTHR35149">
    <property type="entry name" value="SLL5132 PROTEIN"/>
    <property type="match status" value="1"/>
</dbReference>
<evidence type="ECO:0000313" key="3">
    <source>
        <dbReference type="Proteomes" id="UP000010988"/>
    </source>
</evidence>
<evidence type="ECO:0000259" key="1">
    <source>
        <dbReference type="Pfam" id="PF03235"/>
    </source>
</evidence>
<accession>L7KPE3</accession>
<dbReference type="PANTHER" id="PTHR35149:SF2">
    <property type="entry name" value="DUF262 DOMAIN-CONTAINING PROTEIN"/>
    <property type="match status" value="1"/>
</dbReference>
<keyword evidence="3" id="KW-1185">Reference proteome</keyword>
<dbReference type="OrthoDB" id="9798761at2"/>
<name>L7KPE3_9ACTN</name>
<reference evidence="2 3" key="1">
    <citation type="submission" date="2012-12" db="EMBL/GenBank/DDBJ databases">
        <title>Whole genome shotgun sequence of Gordonia aichiensis NBRC 108223.</title>
        <authorList>
            <person name="Isaki-Nakamura S."/>
            <person name="Hosoyama A."/>
            <person name="Tsuchikane K."/>
            <person name="Ando Y."/>
            <person name="Baba S."/>
            <person name="Ohji S."/>
            <person name="Hamada M."/>
            <person name="Tamura T."/>
            <person name="Yamazoe A."/>
            <person name="Yamazaki S."/>
            <person name="Fujita N."/>
        </authorList>
    </citation>
    <scope>NUCLEOTIDE SEQUENCE [LARGE SCALE GENOMIC DNA]</scope>
    <source>
        <strain evidence="2 3">NBRC 108223</strain>
    </source>
</reference>
<evidence type="ECO:0000313" key="2">
    <source>
        <dbReference type="EMBL" id="GAC49568.1"/>
    </source>
</evidence>
<dbReference type="STRING" id="1220583.GOACH_15_00600"/>
<gene>
    <name evidence="2" type="ORF">GOACH_15_00600</name>
</gene>
<organism evidence="2 3">
    <name type="scientific">Gordonia aichiensis NBRC 108223</name>
    <dbReference type="NCBI Taxonomy" id="1220583"/>
    <lineage>
        <taxon>Bacteria</taxon>
        <taxon>Bacillati</taxon>
        <taxon>Actinomycetota</taxon>
        <taxon>Actinomycetes</taxon>
        <taxon>Mycobacteriales</taxon>
        <taxon>Gordoniaceae</taxon>
        <taxon>Gordonia</taxon>
    </lineage>
</organism>
<dbReference type="RefSeq" id="WP_005175936.1">
    <property type="nucleotide sequence ID" value="NZ_BANR01000015.1"/>
</dbReference>
<dbReference type="EMBL" id="BANR01000015">
    <property type="protein sequence ID" value="GAC49568.1"/>
    <property type="molecule type" value="Genomic_DNA"/>
</dbReference>
<dbReference type="Pfam" id="PF03235">
    <property type="entry name" value="GmrSD_N"/>
    <property type="match status" value="1"/>
</dbReference>
<protein>
    <recommendedName>
        <fullName evidence="1">GmrSD restriction endonucleases N-terminal domain-containing protein</fullName>
    </recommendedName>
</protein>